<sequence length="240" mass="26482">MTRPLCQKNGALQAHVPSHRRHIPRPLSALLDGRAAPRGRHQLDAPSVNRNCRTLRTSASPALNPPVRQTPPASRTRRTLIRSSPCASGSRLNLGYFKTMYSSTRRPSTTIAARFASRPPCTQPARLANTYLRLTSVRPYIAPSLTRRAHPHPLVRFRRVLAVANPRFPPHLDCAQPRSLGPRRIILQAGRLPGRHKSSHAFSGGRAYRARCMETTSECRQASSPPSASRTPCMDSISAA</sequence>
<evidence type="ECO:0000256" key="1">
    <source>
        <dbReference type="SAM" id="MobiDB-lite"/>
    </source>
</evidence>
<feature type="region of interest" description="Disordered" evidence="1">
    <location>
        <begin position="218"/>
        <end position="240"/>
    </location>
</feature>
<dbReference type="EMBL" id="JACAZH010000006">
    <property type="protein sequence ID" value="KAF7366579.1"/>
    <property type="molecule type" value="Genomic_DNA"/>
</dbReference>
<name>A0A8H7D8W2_9AGAR</name>
<gene>
    <name evidence="2" type="ORF">MSAN_00915400</name>
</gene>
<organism evidence="2 3">
    <name type="scientific">Mycena sanguinolenta</name>
    <dbReference type="NCBI Taxonomy" id="230812"/>
    <lineage>
        <taxon>Eukaryota</taxon>
        <taxon>Fungi</taxon>
        <taxon>Dikarya</taxon>
        <taxon>Basidiomycota</taxon>
        <taxon>Agaricomycotina</taxon>
        <taxon>Agaricomycetes</taxon>
        <taxon>Agaricomycetidae</taxon>
        <taxon>Agaricales</taxon>
        <taxon>Marasmiineae</taxon>
        <taxon>Mycenaceae</taxon>
        <taxon>Mycena</taxon>
    </lineage>
</organism>
<feature type="region of interest" description="Disordered" evidence="1">
    <location>
        <begin position="57"/>
        <end position="76"/>
    </location>
</feature>
<proteinExistence type="predicted"/>
<comment type="caution">
    <text evidence="2">The sequence shown here is derived from an EMBL/GenBank/DDBJ whole genome shotgun (WGS) entry which is preliminary data.</text>
</comment>
<evidence type="ECO:0000313" key="2">
    <source>
        <dbReference type="EMBL" id="KAF7366579.1"/>
    </source>
</evidence>
<dbReference type="AlphaFoldDB" id="A0A8H7D8W2"/>
<accession>A0A8H7D8W2</accession>
<feature type="compositionally biased region" description="Polar residues" evidence="1">
    <location>
        <begin position="218"/>
        <end position="230"/>
    </location>
</feature>
<dbReference type="Proteomes" id="UP000623467">
    <property type="component" value="Unassembled WGS sequence"/>
</dbReference>
<evidence type="ECO:0000313" key="3">
    <source>
        <dbReference type="Proteomes" id="UP000623467"/>
    </source>
</evidence>
<keyword evidence="3" id="KW-1185">Reference proteome</keyword>
<protein>
    <submittedName>
        <fullName evidence="2">Uncharacterized protein</fullName>
    </submittedName>
</protein>
<reference evidence="2" key="1">
    <citation type="submission" date="2020-05" db="EMBL/GenBank/DDBJ databases">
        <title>Mycena genomes resolve the evolution of fungal bioluminescence.</title>
        <authorList>
            <person name="Tsai I.J."/>
        </authorList>
    </citation>
    <scope>NUCLEOTIDE SEQUENCE</scope>
    <source>
        <strain evidence="2">160909Yilan</strain>
    </source>
</reference>